<evidence type="ECO:0000259" key="13">
    <source>
        <dbReference type="PROSITE" id="PS50885"/>
    </source>
</evidence>
<dbReference type="SUPFAM" id="SSF47384">
    <property type="entry name" value="Homodimeric domain of signal transducing histidine kinase"/>
    <property type="match status" value="1"/>
</dbReference>
<dbReference type="PROSITE" id="PS50885">
    <property type="entry name" value="HAMP"/>
    <property type="match status" value="1"/>
</dbReference>
<keyword evidence="4" id="KW-0597">Phosphoprotein</keyword>
<dbReference type="CDD" id="cd00082">
    <property type="entry name" value="HisKA"/>
    <property type="match status" value="1"/>
</dbReference>
<dbReference type="EC" id="2.7.13.3" evidence="3"/>
<dbReference type="SMART" id="SM00387">
    <property type="entry name" value="HATPase_c"/>
    <property type="match status" value="1"/>
</dbReference>
<dbReference type="FunFam" id="3.30.565.10:FF:000006">
    <property type="entry name" value="Sensor histidine kinase WalK"/>
    <property type="match status" value="1"/>
</dbReference>
<dbReference type="SMART" id="SM00388">
    <property type="entry name" value="HisKA"/>
    <property type="match status" value="1"/>
</dbReference>
<evidence type="ECO:0000256" key="3">
    <source>
        <dbReference type="ARBA" id="ARBA00012438"/>
    </source>
</evidence>
<evidence type="ECO:0000256" key="6">
    <source>
        <dbReference type="ARBA" id="ARBA00022692"/>
    </source>
</evidence>
<dbReference type="InterPro" id="IPR036890">
    <property type="entry name" value="HATPase_C_sf"/>
</dbReference>
<evidence type="ECO:0000256" key="8">
    <source>
        <dbReference type="ARBA" id="ARBA00022989"/>
    </source>
</evidence>
<organism evidence="14 15">
    <name type="scientific">Solidesulfovibrio magneticus str. Maddingley MBC34</name>
    <dbReference type="NCBI Taxonomy" id="1206767"/>
    <lineage>
        <taxon>Bacteria</taxon>
        <taxon>Pseudomonadati</taxon>
        <taxon>Thermodesulfobacteriota</taxon>
        <taxon>Desulfovibrionia</taxon>
        <taxon>Desulfovibrionales</taxon>
        <taxon>Desulfovibrionaceae</taxon>
        <taxon>Solidesulfovibrio</taxon>
    </lineage>
</organism>
<dbReference type="Pfam" id="PF00512">
    <property type="entry name" value="HisKA"/>
    <property type="match status" value="1"/>
</dbReference>
<comment type="subcellular location">
    <subcellularLocation>
        <location evidence="2">Membrane</location>
    </subcellularLocation>
</comment>
<dbReference type="InterPro" id="IPR050428">
    <property type="entry name" value="TCS_sensor_his_kinase"/>
</dbReference>
<evidence type="ECO:0000256" key="2">
    <source>
        <dbReference type="ARBA" id="ARBA00004370"/>
    </source>
</evidence>
<dbReference type="PROSITE" id="PS50109">
    <property type="entry name" value="HIS_KIN"/>
    <property type="match status" value="1"/>
</dbReference>
<accession>K6FKE0</accession>
<comment type="caution">
    <text evidence="14">The sequence shown here is derived from an EMBL/GenBank/DDBJ whole genome shotgun (WGS) entry which is preliminary data.</text>
</comment>
<evidence type="ECO:0000256" key="5">
    <source>
        <dbReference type="ARBA" id="ARBA00022679"/>
    </source>
</evidence>
<evidence type="ECO:0000256" key="10">
    <source>
        <dbReference type="ARBA" id="ARBA00023136"/>
    </source>
</evidence>
<dbReference type="PATRIC" id="fig|1206767.3.peg.2208"/>
<feature type="domain" description="Histidine kinase" evidence="12">
    <location>
        <begin position="251"/>
        <end position="465"/>
    </location>
</feature>
<dbReference type="SMART" id="SM00304">
    <property type="entry name" value="HAMP"/>
    <property type="match status" value="1"/>
</dbReference>
<dbReference type="GO" id="GO:0005886">
    <property type="term" value="C:plasma membrane"/>
    <property type="evidence" value="ECO:0007669"/>
    <property type="project" value="TreeGrafter"/>
</dbReference>
<dbReference type="SUPFAM" id="SSF55874">
    <property type="entry name" value="ATPase domain of HSP90 chaperone/DNA topoisomerase II/histidine kinase"/>
    <property type="match status" value="1"/>
</dbReference>
<dbReference type="InterPro" id="IPR004358">
    <property type="entry name" value="Sig_transdc_His_kin-like_C"/>
</dbReference>
<dbReference type="Pfam" id="PF02518">
    <property type="entry name" value="HATPase_c"/>
    <property type="match status" value="1"/>
</dbReference>
<reference evidence="14 15" key="1">
    <citation type="submission" date="2012-07" db="EMBL/GenBank/DDBJ databases">
        <title>Draft genome sequence of Desulfovibrio magneticus str. Maddingley MBC34 obtained from a metagenomic sequence of a methanogenic enrichment isolated from coal-seam formation water in Victoria, Australia.</title>
        <authorList>
            <person name="Greenfield P."/>
            <person name="Hendry P."/>
            <person name="Li D."/>
            <person name="Rosewarne C.P."/>
            <person name="Tran-Dinh N."/>
            <person name="Elbourne L.D.H."/>
            <person name="Paulsen I.T."/>
            <person name="Midgley D.J."/>
        </authorList>
    </citation>
    <scope>NUCLEOTIDE SEQUENCE [LARGE SCALE GENOMIC DNA]</scope>
    <source>
        <strain evidence="15">Maddingley MBC34</strain>
    </source>
</reference>
<dbReference type="Proteomes" id="UP000006272">
    <property type="component" value="Unassembled WGS sequence"/>
</dbReference>
<keyword evidence="8 11" id="KW-1133">Transmembrane helix</keyword>
<evidence type="ECO:0000313" key="14">
    <source>
        <dbReference type="EMBL" id="EKO39027.1"/>
    </source>
</evidence>
<feature type="domain" description="HAMP" evidence="13">
    <location>
        <begin position="190"/>
        <end position="243"/>
    </location>
</feature>
<evidence type="ECO:0000259" key="12">
    <source>
        <dbReference type="PROSITE" id="PS50109"/>
    </source>
</evidence>
<keyword evidence="9" id="KW-0902">Two-component regulatory system</keyword>
<dbReference type="Gene3D" id="3.30.565.10">
    <property type="entry name" value="Histidine kinase-like ATPase, C-terminal domain"/>
    <property type="match status" value="1"/>
</dbReference>
<evidence type="ECO:0000256" key="7">
    <source>
        <dbReference type="ARBA" id="ARBA00022777"/>
    </source>
</evidence>
<dbReference type="CDD" id="cd06225">
    <property type="entry name" value="HAMP"/>
    <property type="match status" value="1"/>
</dbReference>
<sequence>MFSRNSQPLFRSTTLRLTALYSCIFICSALVLFILAYSLLSGAVREGDRAAMTQKLREYVSVSQKKGLAGLLDFLRLERENIDVEEYLLRVTGPDGNILFSQAPDDTAPLPNPLPLVPGPSVQWDFMPGPDPEGGLIEIGCRALPGGGSVAIGKDASEREGLLARFRVIFAGIMLPVALLGLAAGFVLARRVLTPLKDLIDTVRAIDTGRMDARVPEVGAGDELSELARLFNAMLDKIRTLITGMREALDNVAHDLRTPATRTLAAVEMAVAVKSDPAELREALLDCAEETRRMVAMLGALMDISEAETGAMRLRLEAADMARLAAEAVELYEYVAEEKGVALSVAANGPLPVLADPNRLRQVLANLIDNAVKYTPTGGRVTVAVAREDASVTVRVADTGQGIAAEDQSRIFDRLYRADRSRSERGLGLGLSLVRAVLFAHGAAIEVESEPGHGSVFAFRLPLAADA</sequence>
<dbReference type="PRINTS" id="PR00344">
    <property type="entry name" value="BCTRLSENSOR"/>
</dbReference>
<evidence type="ECO:0000313" key="15">
    <source>
        <dbReference type="Proteomes" id="UP000006272"/>
    </source>
</evidence>
<dbReference type="GO" id="GO:0000155">
    <property type="term" value="F:phosphorelay sensor kinase activity"/>
    <property type="evidence" value="ECO:0007669"/>
    <property type="project" value="InterPro"/>
</dbReference>
<feature type="transmembrane region" description="Helical" evidence="11">
    <location>
        <begin position="19"/>
        <end position="40"/>
    </location>
</feature>
<name>K6FKE0_9BACT</name>
<dbReference type="InterPro" id="IPR003661">
    <property type="entry name" value="HisK_dim/P_dom"/>
</dbReference>
<dbReference type="InterPro" id="IPR003660">
    <property type="entry name" value="HAMP_dom"/>
</dbReference>
<keyword evidence="6 11" id="KW-0812">Transmembrane</keyword>
<dbReference type="Gene3D" id="1.10.287.130">
    <property type="match status" value="1"/>
</dbReference>
<evidence type="ECO:0000256" key="4">
    <source>
        <dbReference type="ARBA" id="ARBA00022553"/>
    </source>
</evidence>
<dbReference type="Pfam" id="PF00672">
    <property type="entry name" value="HAMP"/>
    <property type="match status" value="1"/>
</dbReference>
<dbReference type="CDD" id="cd00075">
    <property type="entry name" value="HATPase"/>
    <property type="match status" value="1"/>
</dbReference>
<keyword evidence="7 14" id="KW-0418">Kinase</keyword>
<dbReference type="Gene3D" id="6.10.340.10">
    <property type="match status" value="1"/>
</dbReference>
<keyword evidence="5" id="KW-0808">Transferase</keyword>
<dbReference type="AlphaFoldDB" id="K6FKE0"/>
<protein>
    <recommendedName>
        <fullName evidence="3">histidine kinase</fullName>
        <ecNumber evidence="3">2.7.13.3</ecNumber>
    </recommendedName>
</protein>
<dbReference type="PANTHER" id="PTHR45436">
    <property type="entry name" value="SENSOR HISTIDINE KINASE YKOH"/>
    <property type="match status" value="1"/>
</dbReference>
<dbReference type="InterPro" id="IPR005467">
    <property type="entry name" value="His_kinase_dom"/>
</dbReference>
<feature type="transmembrane region" description="Helical" evidence="11">
    <location>
        <begin position="168"/>
        <end position="189"/>
    </location>
</feature>
<comment type="catalytic activity">
    <reaction evidence="1">
        <text>ATP + protein L-histidine = ADP + protein N-phospho-L-histidine.</text>
        <dbReference type="EC" id="2.7.13.3"/>
    </reaction>
</comment>
<proteinExistence type="predicted"/>
<evidence type="ECO:0000256" key="9">
    <source>
        <dbReference type="ARBA" id="ARBA00023012"/>
    </source>
</evidence>
<dbReference type="EMBL" id="ALAO01000182">
    <property type="protein sequence ID" value="EKO39027.1"/>
    <property type="molecule type" value="Genomic_DNA"/>
</dbReference>
<dbReference type="InterPro" id="IPR003594">
    <property type="entry name" value="HATPase_dom"/>
</dbReference>
<dbReference type="PANTHER" id="PTHR45436:SF8">
    <property type="entry name" value="HISTIDINE KINASE"/>
    <property type="match status" value="1"/>
</dbReference>
<evidence type="ECO:0000256" key="11">
    <source>
        <dbReference type="SAM" id="Phobius"/>
    </source>
</evidence>
<dbReference type="SUPFAM" id="SSF158472">
    <property type="entry name" value="HAMP domain-like"/>
    <property type="match status" value="1"/>
</dbReference>
<evidence type="ECO:0000256" key="1">
    <source>
        <dbReference type="ARBA" id="ARBA00000085"/>
    </source>
</evidence>
<gene>
    <name evidence="14" type="ORF">B193_2265</name>
</gene>
<keyword evidence="10 11" id="KW-0472">Membrane</keyword>
<dbReference type="InterPro" id="IPR036097">
    <property type="entry name" value="HisK_dim/P_sf"/>
</dbReference>